<accession>A0A423VR99</accession>
<evidence type="ECO:0000313" key="2">
    <source>
        <dbReference type="EMBL" id="ROV93498.1"/>
    </source>
</evidence>
<keyword evidence="3" id="KW-1185">Reference proteome</keyword>
<dbReference type="InterPro" id="IPR010730">
    <property type="entry name" value="HET"/>
</dbReference>
<gene>
    <name evidence="2" type="ORF">VSDG_06742</name>
</gene>
<dbReference type="EMBL" id="LJZO01000032">
    <property type="protein sequence ID" value="ROV93498.1"/>
    <property type="molecule type" value="Genomic_DNA"/>
</dbReference>
<dbReference type="AlphaFoldDB" id="A0A423VR99"/>
<dbReference type="STRING" id="252740.A0A423VR99"/>
<reference evidence="2 3" key="1">
    <citation type="submission" date="2015-09" db="EMBL/GenBank/DDBJ databases">
        <title>Host preference determinants of Valsa canker pathogens revealed by comparative genomics.</title>
        <authorList>
            <person name="Yin Z."/>
            <person name="Huang L."/>
        </authorList>
    </citation>
    <scope>NUCLEOTIDE SEQUENCE [LARGE SCALE GENOMIC DNA]</scope>
    <source>
        <strain evidence="2 3">YSFL</strain>
    </source>
</reference>
<dbReference type="PANTHER" id="PTHR33112:SF10">
    <property type="entry name" value="TOL"/>
    <property type="match status" value="1"/>
</dbReference>
<comment type="caution">
    <text evidence="2">The sequence shown here is derived from an EMBL/GenBank/DDBJ whole genome shotgun (WGS) entry which is preliminary data.</text>
</comment>
<dbReference type="Pfam" id="PF06985">
    <property type="entry name" value="HET"/>
    <property type="match status" value="1"/>
</dbReference>
<feature type="domain" description="Heterokaryon incompatibility" evidence="1">
    <location>
        <begin position="254"/>
        <end position="486"/>
    </location>
</feature>
<sequence length="648" mass="73955">MLCNICWGMLRGQIGRQWKGSYDLHFSHHESAKGLKASHDMGCGVCRVLFDKLVQKFGKSPEELTQWLDHNVKKEEEYRQGSVDQVADSEDSGMQTEFGQFHSSALLAVVHDFEQQEVFRLDFKLERGLGPSAELVGERTFVLQQTVSGNTSSDEVFKLALTWITTCDNQCHCAKEIPIWYPTRLIDIRALKSQLFLNTKREQYTGNRPDGSETLEKLDDVTIKLVERKREDPSFGVRTFGAQAGYHGQRNHLYATLSHCWGDSGKYLLLPETQEELLAGIKLQKLPKTFRDAIKFASQLHNVGWIWIDSLCIIQSGSKPGPNEDWLLEAALMQRVYQESYLNISATAASNSDEGLYFRRDHKTLWEDEVNLNVEGLPGLRQKDPNSYIHERVDNGEGVTERPTKTFCWWWKWWLTPKNWSKLSTNSVQGSGRPTTAQIDWGGDKTVTLTLPEPIGVRRCILIDAANWDDLINEAPVNVRGWVLQERLLAPRVLHFAHGMIAWECRQYTRAEGHPTGLRKFRVWGGRILPEVPIKGLDPSRHGSELRKIRLNGIPEPDPHLCSNSDLYAFELWARVVEMYSKTRLTNAKDKLIALSGIAELMSKQILGTKTEPAVYVAGLWNKHLESQLLWRVEPLTQKMAQVSYTEK</sequence>
<proteinExistence type="predicted"/>
<dbReference type="Proteomes" id="UP000284375">
    <property type="component" value="Unassembled WGS sequence"/>
</dbReference>
<name>A0A423VR99_CYTCH</name>
<evidence type="ECO:0000259" key="1">
    <source>
        <dbReference type="Pfam" id="PF06985"/>
    </source>
</evidence>
<evidence type="ECO:0000313" key="3">
    <source>
        <dbReference type="Proteomes" id="UP000284375"/>
    </source>
</evidence>
<organism evidence="2 3">
    <name type="scientific">Cytospora chrysosperma</name>
    <name type="common">Cytospora canker fungus</name>
    <name type="synonym">Sphaeria chrysosperma</name>
    <dbReference type="NCBI Taxonomy" id="252740"/>
    <lineage>
        <taxon>Eukaryota</taxon>
        <taxon>Fungi</taxon>
        <taxon>Dikarya</taxon>
        <taxon>Ascomycota</taxon>
        <taxon>Pezizomycotina</taxon>
        <taxon>Sordariomycetes</taxon>
        <taxon>Sordariomycetidae</taxon>
        <taxon>Diaporthales</taxon>
        <taxon>Cytosporaceae</taxon>
        <taxon>Cytospora</taxon>
    </lineage>
</organism>
<dbReference type="PANTHER" id="PTHR33112">
    <property type="entry name" value="DOMAIN PROTEIN, PUTATIVE-RELATED"/>
    <property type="match status" value="1"/>
</dbReference>
<protein>
    <recommendedName>
        <fullName evidence="1">Heterokaryon incompatibility domain-containing protein</fullName>
    </recommendedName>
</protein>
<dbReference type="OrthoDB" id="5362512at2759"/>